<name>A0A062V459_9PROT</name>
<dbReference type="STRING" id="1280954.HPO_18695"/>
<evidence type="ECO:0000259" key="1">
    <source>
        <dbReference type="Pfam" id="PF12706"/>
    </source>
</evidence>
<proteinExistence type="predicted"/>
<comment type="caution">
    <text evidence="2">The sequence shown here is derived from an EMBL/GenBank/DDBJ whole genome shotgun (WGS) entry which is preliminary data.</text>
</comment>
<dbReference type="eggNOG" id="COG1235">
    <property type="taxonomic scope" value="Bacteria"/>
</dbReference>
<dbReference type="Proteomes" id="UP000027100">
    <property type="component" value="Unassembled WGS sequence"/>
</dbReference>
<dbReference type="EMBL" id="ARYM01000038">
    <property type="protein sequence ID" value="KCZ96686.1"/>
    <property type="molecule type" value="Genomic_DNA"/>
</dbReference>
<dbReference type="AlphaFoldDB" id="A0A062V459"/>
<reference evidence="2 3" key="1">
    <citation type="journal article" date="2014" name="Antonie Van Leeuwenhoek">
        <title>Hyphomonas beringensis sp. nov. and Hyphomonas chukchiensis sp. nov., isolated from surface seawater of the Bering Sea and Chukchi Sea.</title>
        <authorList>
            <person name="Li C."/>
            <person name="Lai Q."/>
            <person name="Li G."/>
            <person name="Dong C."/>
            <person name="Wang J."/>
            <person name="Liao Y."/>
            <person name="Shao Z."/>
        </authorList>
    </citation>
    <scope>NUCLEOTIDE SEQUENCE [LARGE SCALE GENOMIC DNA]</scope>
    <source>
        <strain evidence="2 3">PS728</strain>
    </source>
</reference>
<protein>
    <submittedName>
        <fullName evidence="2">Metallo-beta-lactamase family protein</fullName>
    </submittedName>
</protein>
<feature type="domain" description="Metallo-beta-lactamase" evidence="1">
    <location>
        <begin position="34"/>
        <end position="216"/>
    </location>
</feature>
<dbReference type="CDD" id="cd16279">
    <property type="entry name" value="metallo-hydrolase-like_MBL-fold"/>
    <property type="match status" value="1"/>
</dbReference>
<keyword evidence="3" id="KW-1185">Reference proteome</keyword>
<evidence type="ECO:0000313" key="3">
    <source>
        <dbReference type="Proteomes" id="UP000027100"/>
    </source>
</evidence>
<dbReference type="Gene3D" id="3.60.15.10">
    <property type="entry name" value="Ribonuclease Z/Hydroxyacylglutathione hydrolase-like"/>
    <property type="match status" value="1"/>
</dbReference>
<organism evidence="2 3">
    <name type="scientific">Hyphomonas polymorpha PS728</name>
    <dbReference type="NCBI Taxonomy" id="1280954"/>
    <lineage>
        <taxon>Bacteria</taxon>
        <taxon>Pseudomonadati</taxon>
        <taxon>Pseudomonadota</taxon>
        <taxon>Alphaproteobacteria</taxon>
        <taxon>Hyphomonadales</taxon>
        <taxon>Hyphomonadaceae</taxon>
        <taxon>Hyphomonas</taxon>
    </lineage>
</organism>
<dbReference type="PANTHER" id="PTHR42663:SF6">
    <property type="entry name" value="HYDROLASE C777.06C-RELATED"/>
    <property type="match status" value="1"/>
</dbReference>
<dbReference type="PATRIC" id="fig|1280954.3.peg.3760"/>
<dbReference type="Pfam" id="PF12706">
    <property type="entry name" value="Lactamase_B_2"/>
    <property type="match status" value="1"/>
</dbReference>
<evidence type="ECO:0000313" key="2">
    <source>
        <dbReference type="EMBL" id="KCZ96686.1"/>
    </source>
</evidence>
<dbReference type="InterPro" id="IPR001279">
    <property type="entry name" value="Metallo-B-lactamas"/>
</dbReference>
<dbReference type="InterPro" id="IPR036866">
    <property type="entry name" value="RibonucZ/Hydroxyglut_hydro"/>
</dbReference>
<sequence length="248" mass="26870">MGGDWGVCDPAEPRNKRRRCGALVQKEGAGGALTNILIDTSPDLREQLLDAGVTHLDGVIYTHDHADQSHGIDDVRALAIRQRSAIPVYFDPYARGSLMTRFEYCFVGGKGYPPILSPHITVNDGQAFTVSGAGGAVEFLPVTMVHGSIPCMGYRIGNVAYCNDVNALPSSTMKHLTGLDVLIIDALRYAPHPSHAHLDQALEWIEALKPARAVLTNLHVDMDYRTLLETLPPNVEPGFDGMEISISG</sequence>
<accession>A0A062V459</accession>
<dbReference type="PANTHER" id="PTHR42663">
    <property type="entry name" value="HYDROLASE C777.06C-RELATED-RELATED"/>
    <property type="match status" value="1"/>
</dbReference>
<gene>
    <name evidence="2" type="ORF">HPO_18695</name>
</gene>
<dbReference type="SUPFAM" id="SSF56281">
    <property type="entry name" value="Metallo-hydrolase/oxidoreductase"/>
    <property type="match status" value="1"/>
</dbReference>